<dbReference type="Pfam" id="PF12094">
    <property type="entry name" value="DUF3570"/>
    <property type="match status" value="1"/>
</dbReference>
<sequence length="388" mass="44957">MNSKLLLKTWLLFAILMPCLLRAAVLPEDRSDLLYHRYDGGGMVIDGPSLLVRKSFLDKFSASANYYIDNVSAASIDVLANASPYIERRKEYSVGLDYLNNKTTLSTSFTNSSENDYEANTAFIGVSQDFFGDLSTLSFGYSKGWDTVMKRGDADFKEFIDRHNFKIDWTQVITKNWIASIGVNTVTDQGYLNNPYRVVRYLDPNSGIGFRYQTEVYPETRTSTAVAFRSMYYLPYRAAFKFEMRGFNDTWDINAKNFEVAYIHPYQDEWIFEAKIRQYTQTEADFYRDLIDPSDNAQNTEFVARDKEMSAFSNISYGLGVSYEKELHEGGFFKKFAINLNIDYFQFEFDNFRDVLVHDTQPGQYAVGQEPLYAFDATVTRFFFSIWY</sequence>
<dbReference type="RefSeq" id="WP_309203717.1">
    <property type="nucleotide sequence ID" value="NZ_CP133548.1"/>
</dbReference>
<name>A0AA51RVN6_9GAMM</name>
<proteinExistence type="predicted"/>
<dbReference type="InterPro" id="IPR021953">
    <property type="entry name" value="DUF3570"/>
</dbReference>
<keyword evidence="2" id="KW-1185">Reference proteome</keyword>
<dbReference type="KEGG" id="plei:Q9312_06195"/>
<reference evidence="1 2" key="1">
    <citation type="submission" date="2023-08" db="EMBL/GenBank/DDBJ databases">
        <title>Pleionea litopenaei sp. nov., isolated from stomach of juvenile Litopenaeus vannamei.</title>
        <authorList>
            <person name="Rho A.M."/>
            <person name="Hwang C.Y."/>
        </authorList>
    </citation>
    <scope>NUCLEOTIDE SEQUENCE [LARGE SCALE GENOMIC DNA]</scope>
    <source>
        <strain evidence="1 2">HL-JVS1</strain>
    </source>
</reference>
<evidence type="ECO:0000313" key="2">
    <source>
        <dbReference type="Proteomes" id="UP001239782"/>
    </source>
</evidence>
<accession>A0AA51RVN6</accession>
<gene>
    <name evidence="1" type="ORF">Q9312_06195</name>
</gene>
<dbReference type="Proteomes" id="UP001239782">
    <property type="component" value="Chromosome"/>
</dbReference>
<evidence type="ECO:0000313" key="1">
    <source>
        <dbReference type="EMBL" id="WMS88503.1"/>
    </source>
</evidence>
<dbReference type="EMBL" id="CP133548">
    <property type="protein sequence ID" value="WMS88503.1"/>
    <property type="molecule type" value="Genomic_DNA"/>
</dbReference>
<dbReference type="AlphaFoldDB" id="A0AA51RVN6"/>
<protein>
    <submittedName>
        <fullName evidence="1">DUF3570 domain-containing protein</fullName>
    </submittedName>
</protein>
<organism evidence="1 2">
    <name type="scientific">Pleionea litopenaei</name>
    <dbReference type="NCBI Taxonomy" id="3070815"/>
    <lineage>
        <taxon>Bacteria</taxon>
        <taxon>Pseudomonadati</taxon>
        <taxon>Pseudomonadota</taxon>
        <taxon>Gammaproteobacteria</taxon>
        <taxon>Oceanospirillales</taxon>
        <taxon>Pleioneaceae</taxon>
        <taxon>Pleionea</taxon>
    </lineage>
</organism>